<feature type="signal peptide" evidence="14">
    <location>
        <begin position="1"/>
        <end position="28"/>
    </location>
</feature>
<dbReference type="Pfam" id="PF01536">
    <property type="entry name" value="SAM_decarbox"/>
    <property type="match status" value="1"/>
</dbReference>
<evidence type="ECO:0000256" key="8">
    <source>
        <dbReference type="ARBA" id="ARBA00023115"/>
    </source>
</evidence>
<evidence type="ECO:0000256" key="1">
    <source>
        <dbReference type="ARBA" id="ARBA00001928"/>
    </source>
</evidence>
<name>A0A4V4H5R4_MUSBA</name>
<organism evidence="15 16">
    <name type="scientific">Musa balbisiana</name>
    <name type="common">Banana</name>
    <dbReference type="NCBI Taxonomy" id="52838"/>
    <lineage>
        <taxon>Eukaryota</taxon>
        <taxon>Viridiplantae</taxon>
        <taxon>Streptophyta</taxon>
        <taxon>Embryophyta</taxon>
        <taxon>Tracheophyta</taxon>
        <taxon>Spermatophyta</taxon>
        <taxon>Magnoliopsida</taxon>
        <taxon>Liliopsida</taxon>
        <taxon>Zingiberales</taxon>
        <taxon>Musaceae</taxon>
        <taxon>Musa</taxon>
    </lineage>
</organism>
<evidence type="ECO:0000256" key="7">
    <source>
        <dbReference type="ARBA" id="ARBA00023066"/>
    </source>
</evidence>
<evidence type="ECO:0000256" key="3">
    <source>
        <dbReference type="ARBA" id="ARBA00008466"/>
    </source>
</evidence>
<dbReference type="EMBL" id="PYDT01000007">
    <property type="protein sequence ID" value="THU57036.1"/>
    <property type="molecule type" value="Genomic_DNA"/>
</dbReference>
<comment type="similarity">
    <text evidence="3">Belongs to the eukaryotic AdoMetDC family.</text>
</comment>
<keyword evidence="11" id="KW-0704">Schiff base</keyword>
<dbReference type="PANTHER" id="PTHR11570">
    <property type="entry name" value="S-ADENOSYLMETHIONINE DECARBOXYLASE"/>
    <property type="match status" value="1"/>
</dbReference>
<evidence type="ECO:0000256" key="9">
    <source>
        <dbReference type="ARBA" id="ARBA00023145"/>
    </source>
</evidence>
<evidence type="ECO:0000313" key="16">
    <source>
        <dbReference type="Proteomes" id="UP000317650"/>
    </source>
</evidence>
<dbReference type="InterPro" id="IPR016067">
    <property type="entry name" value="S-AdoMet_deCO2ase_core"/>
</dbReference>
<evidence type="ECO:0000256" key="10">
    <source>
        <dbReference type="ARBA" id="ARBA00023239"/>
    </source>
</evidence>
<proteinExistence type="inferred from homology"/>
<dbReference type="PANTHER" id="PTHR11570:SF38">
    <property type="entry name" value="S-ADENOSYLMETHIONINE DECARBOXYLASE PROENZYME 4"/>
    <property type="match status" value="1"/>
</dbReference>
<dbReference type="STRING" id="52838.A0A4V4H5R4"/>
<keyword evidence="10" id="KW-0456">Lyase</keyword>
<keyword evidence="16" id="KW-1185">Reference proteome</keyword>
<evidence type="ECO:0000256" key="12">
    <source>
        <dbReference type="ARBA" id="ARBA00023317"/>
    </source>
</evidence>
<keyword evidence="8" id="KW-0620">Polyamine biosynthesis</keyword>
<dbReference type="UniPathway" id="UPA00331">
    <property type="reaction ID" value="UER00451"/>
</dbReference>
<dbReference type="Gene3D" id="3.60.90.10">
    <property type="entry name" value="S-adenosylmethionine decarboxylase"/>
    <property type="match status" value="1"/>
</dbReference>
<dbReference type="GO" id="GO:0008295">
    <property type="term" value="P:spermidine biosynthetic process"/>
    <property type="evidence" value="ECO:0007669"/>
    <property type="project" value="UniProtKB-KW"/>
</dbReference>
<keyword evidence="7" id="KW-0745">Spermidine biosynthesis</keyword>
<dbReference type="FunFam" id="3.60.90.10:FF:000002">
    <property type="entry name" value="S-adenosylmethionine decarboxylase proenzyme"/>
    <property type="match status" value="1"/>
</dbReference>
<comment type="cofactor">
    <cofactor evidence="1">
        <name>pyruvate</name>
        <dbReference type="ChEBI" id="CHEBI:15361"/>
    </cofactor>
</comment>
<protein>
    <recommendedName>
        <fullName evidence="4">adenosylmethionine decarboxylase</fullName>
        <ecNumber evidence="4">4.1.1.50</ecNumber>
    </recommendedName>
</protein>
<evidence type="ECO:0000256" key="6">
    <source>
        <dbReference type="ARBA" id="ARBA00022793"/>
    </source>
</evidence>
<comment type="catalytic activity">
    <reaction evidence="13">
        <text>S-adenosyl-L-methionine + H(+) = S-adenosyl 3-(methylsulfanyl)propylamine + CO2</text>
        <dbReference type="Rhea" id="RHEA:15981"/>
        <dbReference type="ChEBI" id="CHEBI:15378"/>
        <dbReference type="ChEBI" id="CHEBI:16526"/>
        <dbReference type="ChEBI" id="CHEBI:57443"/>
        <dbReference type="ChEBI" id="CHEBI:59789"/>
        <dbReference type="EC" id="4.1.1.50"/>
    </reaction>
</comment>
<keyword evidence="6" id="KW-0210">Decarboxylase</keyword>
<evidence type="ECO:0000313" key="15">
    <source>
        <dbReference type="EMBL" id="THU57036.1"/>
    </source>
</evidence>
<feature type="chain" id="PRO_5020754351" description="adenosylmethionine decarboxylase" evidence="14">
    <location>
        <begin position="29"/>
        <end position="429"/>
    </location>
</feature>
<evidence type="ECO:0000256" key="13">
    <source>
        <dbReference type="ARBA" id="ARBA00048112"/>
    </source>
</evidence>
<dbReference type="InterPro" id="IPR048283">
    <property type="entry name" value="AdoMetDC-like"/>
</dbReference>
<dbReference type="InterPro" id="IPR018166">
    <property type="entry name" value="S-AdoMet_deCO2ase_CS"/>
</dbReference>
<gene>
    <name evidence="15" type="ORF">C4D60_Mb11t23530</name>
</gene>
<evidence type="ECO:0000256" key="14">
    <source>
        <dbReference type="SAM" id="SignalP"/>
    </source>
</evidence>
<dbReference type="GO" id="GO:0004014">
    <property type="term" value="F:adenosylmethionine decarboxylase activity"/>
    <property type="evidence" value="ECO:0007669"/>
    <property type="project" value="UniProtKB-EC"/>
</dbReference>
<comment type="caution">
    <text evidence="15">The sequence shown here is derived from an EMBL/GenBank/DDBJ whole genome shotgun (WGS) entry which is preliminary data.</text>
</comment>
<evidence type="ECO:0000256" key="2">
    <source>
        <dbReference type="ARBA" id="ARBA00004911"/>
    </source>
</evidence>
<sequence length="429" mass="47249">MSSSREDLLLPLLLLLLLLLHLASLCLQSLSLVASHACHPPPFSHLIPSAHQNSINPPPSPLSSHVHALVYPTPSTPFRCFYHRRGMAVSGFEGFEKRLELHFSGHDSLGLRRLRCDALAQVLDAVQCTVVSAVGNRYFDAYILSESSLFVYPYKMVLKTCGTTQLLRSVPCLLRHTAELGLRLRACRYSRGSFIFPRAQPFPHTSFAEEALYLEERLPPSLAFRKACVLPSSSSHSWHVYSASAAADDDDRLAAGSWSTFTVEVCMTELDRSLARRFFRKKGDERSGDAVGADMTDLTEIGSINPRTLVCGFAFDPCGYSMNGLDRDSYSTIHVTPEEGHSYASFECTGRWAGGRAEVLDSLRKAIGVFRPGAVSVSFCMAPNVDENQVRSAVGDALEPFGLSCRSQAVEEFPGAGIVTYQTFTPRRE</sequence>
<evidence type="ECO:0000256" key="4">
    <source>
        <dbReference type="ARBA" id="ARBA00012357"/>
    </source>
</evidence>
<keyword evidence="5" id="KW-0949">S-adenosyl-L-methionine</keyword>
<dbReference type="SUPFAM" id="SSF56276">
    <property type="entry name" value="S-adenosylmethionine decarboxylase"/>
    <property type="match status" value="1"/>
</dbReference>
<dbReference type="AlphaFoldDB" id="A0A4V4H5R4"/>
<keyword evidence="14" id="KW-0732">Signal</keyword>
<keyword evidence="12" id="KW-0670">Pyruvate</keyword>
<dbReference type="Gene3D" id="3.30.360.50">
    <property type="entry name" value="S-adenosylmethionine decarboxylase"/>
    <property type="match status" value="1"/>
</dbReference>
<evidence type="ECO:0000256" key="11">
    <source>
        <dbReference type="ARBA" id="ARBA00023270"/>
    </source>
</evidence>
<keyword evidence="9" id="KW-0865">Zymogen</keyword>
<dbReference type="PROSITE" id="PS01336">
    <property type="entry name" value="ADOMETDC"/>
    <property type="match status" value="1"/>
</dbReference>
<dbReference type="InterPro" id="IPR001985">
    <property type="entry name" value="S-AdoMet_decarboxylase_euk"/>
</dbReference>
<dbReference type="EC" id="4.1.1.50" evidence="4"/>
<comment type="pathway">
    <text evidence="2">Amine and polyamine biosynthesis; S-adenosylmethioninamine biosynthesis; S-adenosylmethioninamine from S-adenosyl-L-methionine: step 1/1.</text>
</comment>
<dbReference type="Proteomes" id="UP000317650">
    <property type="component" value="Chromosome 11"/>
</dbReference>
<dbReference type="NCBIfam" id="TIGR00535">
    <property type="entry name" value="SAM_DCase"/>
    <property type="match status" value="1"/>
</dbReference>
<dbReference type="GO" id="GO:0005829">
    <property type="term" value="C:cytosol"/>
    <property type="evidence" value="ECO:0007669"/>
    <property type="project" value="TreeGrafter"/>
</dbReference>
<reference evidence="15 16" key="1">
    <citation type="journal article" date="2019" name="Nat. Plants">
        <title>Genome sequencing of Musa balbisiana reveals subgenome evolution and function divergence in polyploid bananas.</title>
        <authorList>
            <person name="Yao X."/>
        </authorList>
    </citation>
    <scope>NUCLEOTIDE SEQUENCE [LARGE SCALE GENOMIC DNA]</scope>
    <source>
        <strain evidence="16">cv. DH-PKW</strain>
        <tissue evidence="15">Leaves</tissue>
    </source>
</reference>
<dbReference type="GO" id="GO:0006597">
    <property type="term" value="P:spermine biosynthetic process"/>
    <property type="evidence" value="ECO:0007669"/>
    <property type="project" value="InterPro"/>
</dbReference>
<accession>A0A4V4H5R4</accession>
<evidence type="ECO:0000256" key="5">
    <source>
        <dbReference type="ARBA" id="ARBA00022691"/>
    </source>
</evidence>